<name>A0ABS8Y8J0_DATST</name>
<protein>
    <submittedName>
        <fullName evidence="1">Uncharacterized protein</fullName>
    </submittedName>
</protein>
<comment type="caution">
    <text evidence="1">The sequence shown here is derived from an EMBL/GenBank/DDBJ whole genome shotgun (WGS) entry which is preliminary data.</text>
</comment>
<accession>A0ABS8Y8J0</accession>
<evidence type="ECO:0000313" key="1">
    <source>
        <dbReference type="EMBL" id="MCE5166777.1"/>
    </source>
</evidence>
<reference evidence="1 2" key="1">
    <citation type="journal article" date="2021" name="BMC Genomics">
        <title>Datura genome reveals duplications of psychoactive alkaloid biosynthetic genes and high mutation rate following tissue culture.</title>
        <authorList>
            <person name="Rajewski A."/>
            <person name="Carter-House D."/>
            <person name="Stajich J."/>
            <person name="Litt A."/>
        </authorList>
    </citation>
    <scope>NUCLEOTIDE SEQUENCE [LARGE SCALE GENOMIC DNA]</scope>
    <source>
        <strain evidence="1">AR-01</strain>
    </source>
</reference>
<sequence>QVIKSASRGLQIGKAFECEVQIHYVGTFEAVILPTFKIDFKKNHRPTQRRKDEYRDHD</sequence>
<dbReference type="Proteomes" id="UP000823775">
    <property type="component" value="Unassembled WGS sequence"/>
</dbReference>
<organism evidence="1 2">
    <name type="scientific">Datura stramonium</name>
    <name type="common">Jimsonweed</name>
    <name type="synonym">Common thornapple</name>
    <dbReference type="NCBI Taxonomy" id="4076"/>
    <lineage>
        <taxon>Eukaryota</taxon>
        <taxon>Viridiplantae</taxon>
        <taxon>Streptophyta</taxon>
        <taxon>Embryophyta</taxon>
        <taxon>Tracheophyta</taxon>
        <taxon>Spermatophyta</taxon>
        <taxon>Magnoliopsida</taxon>
        <taxon>eudicotyledons</taxon>
        <taxon>Gunneridae</taxon>
        <taxon>Pentapetalae</taxon>
        <taxon>asterids</taxon>
        <taxon>lamiids</taxon>
        <taxon>Solanales</taxon>
        <taxon>Solanaceae</taxon>
        <taxon>Solanoideae</taxon>
        <taxon>Datureae</taxon>
        <taxon>Datura</taxon>
    </lineage>
</organism>
<dbReference type="EMBL" id="JACEIK010031849">
    <property type="protein sequence ID" value="MCE5166777.1"/>
    <property type="molecule type" value="Genomic_DNA"/>
</dbReference>
<gene>
    <name evidence="1" type="ORF">HAX54_026180</name>
</gene>
<keyword evidence="2" id="KW-1185">Reference proteome</keyword>
<evidence type="ECO:0000313" key="2">
    <source>
        <dbReference type="Proteomes" id="UP000823775"/>
    </source>
</evidence>
<feature type="non-terminal residue" evidence="1">
    <location>
        <position position="58"/>
    </location>
</feature>
<proteinExistence type="predicted"/>
<feature type="non-terminal residue" evidence="1">
    <location>
        <position position="1"/>
    </location>
</feature>